<proteinExistence type="predicted"/>
<dbReference type="EMBL" id="PIQI01000025">
    <property type="protein sequence ID" value="PJZ04078.1"/>
    <property type="molecule type" value="Genomic_DNA"/>
</dbReference>
<organism evidence="1 2">
    <name type="scientific">Pantoea rodasii</name>
    <dbReference type="NCBI Taxonomy" id="1076549"/>
    <lineage>
        <taxon>Bacteria</taxon>
        <taxon>Pseudomonadati</taxon>
        <taxon>Pseudomonadota</taxon>
        <taxon>Gammaproteobacteria</taxon>
        <taxon>Enterobacterales</taxon>
        <taxon>Erwiniaceae</taxon>
        <taxon>Pantoea</taxon>
    </lineage>
</organism>
<protein>
    <submittedName>
        <fullName evidence="1">Uncharacterized protein</fullName>
    </submittedName>
</protein>
<evidence type="ECO:0000313" key="1">
    <source>
        <dbReference type="EMBL" id="PJZ04078.1"/>
    </source>
</evidence>
<keyword evidence="2" id="KW-1185">Reference proteome</keyword>
<gene>
    <name evidence="1" type="ORF">PRCB_17510</name>
</gene>
<comment type="caution">
    <text evidence="1">The sequence shown here is derived from an EMBL/GenBank/DDBJ whole genome shotgun (WGS) entry which is preliminary data.</text>
</comment>
<accession>A0A2M9W9C2</accession>
<name>A0A2M9W9C2_9GAMM</name>
<sequence length="60" mass="6889">MYLLQVRRLAEHRHEYFHLLRELVQFIEMGDADKGRKTCSVGMATHPQPLLINNKGVIGG</sequence>
<evidence type="ECO:0000313" key="2">
    <source>
        <dbReference type="Proteomes" id="UP000232062"/>
    </source>
</evidence>
<dbReference type="AlphaFoldDB" id="A0A2M9W9C2"/>
<dbReference type="Proteomes" id="UP000232062">
    <property type="component" value="Unassembled WGS sequence"/>
</dbReference>
<reference evidence="1 2" key="1">
    <citation type="submission" date="2017-11" db="EMBL/GenBank/DDBJ databases">
        <title>The genome sequence of Pantoea rodasii DSM 26611.</title>
        <authorList>
            <person name="Gao J."/>
            <person name="Mao X."/>
            <person name="Sun J."/>
        </authorList>
    </citation>
    <scope>NUCLEOTIDE SEQUENCE [LARGE SCALE GENOMIC DNA]</scope>
    <source>
        <strain evidence="1 2">DSM 26611</strain>
    </source>
</reference>